<dbReference type="AlphaFoldDB" id="A0A5B7IUV6"/>
<keyword evidence="3" id="KW-1185">Reference proteome</keyword>
<dbReference type="EMBL" id="VSRR010075220">
    <property type="protein sequence ID" value="MPC87672.1"/>
    <property type="molecule type" value="Genomic_DNA"/>
</dbReference>
<reference evidence="2 3" key="1">
    <citation type="submission" date="2019-05" db="EMBL/GenBank/DDBJ databases">
        <title>Another draft genome of Portunus trituberculatus and its Hox gene families provides insights of decapod evolution.</title>
        <authorList>
            <person name="Jeong J.-H."/>
            <person name="Song I."/>
            <person name="Kim S."/>
            <person name="Choi T."/>
            <person name="Kim D."/>
            <person name="Ryu S."/>
            <person name="Kim W."/>
        </authorList>
    </citation>
    <scope>NUCLEOTIDE SEQUENCE [LARGE SCALE GENOMIC DNA]</scope>
    <source>
        <tissue evidence="2">Muscle</tissue>
    </source>
</reference>
<accession>A0A5B7IUV6</accession>
<organism evidence="2 3">
    <name type="scientific">Portunus trituberculatus</name>
    <name type="common">Swimming crab</name>
    <name type="synonym">Neptunus trituberculatus</name>
    <dbReference type="NCBI Taxonomy" id="210409"/>
    <lineage>
        <taxon>Eukaryota</taxon>
        <taxon>Metazoa</taxon>
        <taxon>Ecdysozoa</taxon>
        <taxon>Arthropoda</taxon>
        <taxon>Crustacea</taxon>
        <taxon>Multicrustacea</taxon>
        <taxon>Malacostraca</taxon>
        <taxon>Eumalacostraca</taxon>
        <taxon>Eucarida</taxon>
        <taxon>Decapoda</taxon>
        <taxon>Pleocyemata</taxon>
        <taxon>Brachyura</taxon>
        <taxon>Eubrachyura</taxon>
        <taxon>Portunoidea</taxon>
        <taxon>Portunidae</taxon>
        <taxon>Portuninae</taxon>
        <taxon>Portunus</taxon>
    </lineage>
</organism>
<feature type="signal peptide" evidence="1">
    <location>
        <begin position="1"/>
        <end position="30"/>
    </location>
</feature>
<evidence type="ECO:0000313" key="2">
    <source>
        <dbReference type="EMBL" id="MPC87672.1"/>
    </source>
</evidence>
<gene>
    <name evidence="2" type="ORF">E2C01_082544</name>
</gene>
<name>A0A5B7IUV6_PORTR</name>
<dbReference type="Proteomes" id="UP000324222">
    <property type="component" value="Unassembled WGS sequence"/>
</dbReference>
<sequence length="49" mass="5300">MGMWACTRWGQAGNDWWILLLLCRSLGCRSSCGSSSCCPHSTSSPCCVT</sequence>
<evidence type="ECO:0000313" key="3">
    <source>
        <dbReference type="Proteomes" id="UP000324222"/>
    </source>
</evidence>
<comment type="caution">
    <text evidence="2">The sequence shown here is derived from an EMBL/GenBank/DDBJ whole genome shotgun (WGS) entry which is preliminary data.</text>
</comment>
<feature type="chain" id="PRO_5022980929" evidence="1">
    <location>
        <begin position="31"/>
        <end position="49"/>
    </location>
</feature>
<proteinExistence type="predicted"/>
<evidence type="ECO:0000256" key="1">
    <source>
        <dbReference type="SAM" id="SignalP"/>
    </source>
</evidence>
<protein>
    <submittedName>
        <fullName evidence="2">Uncharacterized protein</fullName>
    </submittedName>
</protein>
<keyword evidence="1" id="KW-0732">Signal</keyword>